<evidence type="ECO:0000313" key="13">
    <source>
        <dbReference type="Proteomes" id="UP000887540"/>
    </source>
</evidence>
<keyword evidence="4" id="KW-0645">Protease</keyword>
<dbReference type="SMART" id="SM01263">
    <property type="entry name" value="Leuk-A4-hydro_C"/>
    <property type="match status" value="1"/>
</dbReference>
<comment type="subcellular location">
    <subcellularLocation>
        <location evidence="1">Cytoplasm</location>
    </subcellularLocation>
</comment>
<reference evidence="14" key="1">
    <citation type="submission" date="2022-11" db="UniProtKB">
        <authorList>
            <consortium name="WormBaseParasite"/>
        </authorList>
    </citation>
    <scope>IDENTIFICATION</scope>
</reference>
<comment type="cofactor">
    <cofactor evidence="11">
        <name>Zn(2+)</name>
        <dbReference type="ChEBI" id="CHEBI:29105"/>
    </cofactor>
    <text evidence="11">Binds 1 zinc ion per subunit.</text>
</comment>
<evidence type="ECO:0000313" key="14">
    <source>
        <dbReference type="WBParaSite" id="ACRNAN_scaffold75.g20662.t1"/>
    </source>
</evidence>
<dbReference type="GO" id="GO:0008270">
    <property type="term" value="F:zinc ion binding"/>
    <property type="evidence" value="ECO:0007669"/>
    <property type="project" value="InterPro"/>
</dbReference>
<dbReference type="Gene3D" id="1.25.40.320">
    <property type="entry name" value="Peptidase M1, leukotriene A4 hydrolase/aminopeptidase C-terminal domain"/>
    <property type="match status" value="1"/>
</dbReference>
<evidence type="ECO:0000259" key="12">
    <source>
        <dbReference type="SMART" id="SM01263"/>
    </source>
</evidence>
<dbReference type="Gene3D" id="3.30.2010.30">
    <property type="match status" value="1"/>
</dbReference>
<dbReference type="Gene3D" id="2.60.40.1730">
    <property type="entry name" value="tricorn interacting facor f3 domain"/>
    <property type="match status" value="1"/>
</dbReference>
<feature type="binding site" evidence="11">
    <location>
        <position position="307"/>
    </location>
    <ligand>
        <name>Zn(2+)</name>
        <dbReference type="ChEBI" id="CHEBI:29105"/>
        <note>catalytic</note>
    </ligand>
</feature>
<dbReference type="InterPro" id="IPR016024">
    <property type="entry name" value="ARM-type_fold"/>
</dbReference>
<evidence type="ECO:0000256" key="2">
    <source>
        <dbReference type="ARBA" id="ARBA00010136"/>
    </source>
</evidence>
<dbReference type="SUPFAM" id="SSF48371">
    <property type="entry name" value="ARM repeat"/>
    <property type="match status" value="1"/>
</dbReference>
<evidence type="ECO:0000256" key="6">
    <source>
        <dbReference type="ARBA" id="ARBA00022801"/>
    </source>
</evidence>
<feature type="binding site" evidence="11">
    <location>
        <position position="330"/>
    </location>
    <ligand>
        <name>Zn(2+)</name>
        <dbReference type="ChEBI" id="CHEBI:29105"/>
        <note>catalytic</note>
    </ligand>
</feature>
<dbReference type="PANTHER" id="PTHR45726:SF3">
    <property type="entry name" value="LEUKOTRIENE A-4 HYDROLASE"/>
    <property type="match status" value="1"/>
</dbReference>
<dbReference type="WBParaSite" id="ACRNAN_scaffold75.g20662.t1">
    <property type="protein sequence ID" value="ACRNAN_scaffold75.g20662.t1"/>
    <property type="gene ID" value="ACRNAN_scaffold75.g20662"/>
</dbReference>
<keyword evidence="13" id="KW-1185">Reference proteome</keyword>
<feature type="binding site" evidence="11">
    <location>
        <position position="311"/>
    </location>
    <ligand>
        <name>Zn(2+)</name>
        <dbReference type="ChEBI" id="CHEBI:29105"/>
        <note>catalytic</note>
    </ligand>
</feature>
<dbReference type="InterPro" id="IPR014782">
    <property type="entry name" value="Peptidase_M1_dom"/>
</dbReference>
<dbReference type="InterPro" id="IPR049980">
    <property type="entry name" value="LTA4H_cat"/>
</dbReference>
<keyword evidence="8" id="KW-0482">Metalloprotease</keyword>
<sequence>MCLANAHEGSHHSAPDALMRDAATVSNNEEVAIRHISLDWTVDFDRQCIYGSALLKCEALKDTDKVVLDGRELAIHGITIGDTKVDYDVENVAVFGQRISLKLGDFPQGSTKDVLIKYSTGEGPKASALQFIEKELTADKVKPYLYSQCQAIHARSIVPCMDTPANKQTYDAKVKVPEGMVCLLSALGTGNEKTEDGGTIYSFNQPMPIASYLFAIVAGALERREISPRCDVWAEPSVVDKARYEFEDTEKMLATAEELMGKYVWSRYDLVVLPPSFPFGGMENPCLTFVTPTLIAGDRSLTSVVAHEIAHSWTGNLVTNGNWEHFWLNEGFTVFCERKIMGRLYGESLRQFENITGWEDRMLPTINETFGPVHNYTRLVPDLTGVDPDDAFSTIPYEKGSAFLLYIEQQLNIGERYEQFFREYLAHFAQKSIATDDWKNFLYEKMQDKKEILDNIDWIGWLYNPGVPPNKPTFEEELVQECRDLANLWGNASDEEIANIDVEQFNKMTSVQQVKVLDSIEALSPLSHQRVEKLQEKYRLNETCNCEIRFSWLLIALKAKWTPVIPQALAFVAEIGRVKYVKPIYTKLFAWEESREKAIETFKKNIPFMHPITVIVINSLMAKK</sequence>
<dbReference type="GO" id="GO:0005829">
    <property type="term" value="C:cytosol"/>
    <property type="evidence" value="ECO:0007669"/>
    <property type="project" value="TreeGrafter"/>
</dbReference>
<dbReference type="GO" id="GO:0043171">
    <property type="term" value="P:peptide catabolic process"/>
    <property type="evidence" value="ECO:0007669"/>
    <property type="project" value="TreeGrafter"/>
</dbReference>
<proteinExistence type="inferred from homology"/>
<dbReference type="SUPFAM" id="SSF63737">
    <property type="entry name" value="Leukotriene A4 hydrolase N-terminal domain"/>
    <property type="match status" value="1"/>
</dbReference>
<evidence type="ECO:0000256" key="7">
    <source>
        <dbReference type="ARBA" id="ARBA00022833"/>
    </source>
</evidence>
<dbReference type="FunFam" id="1.10.390.10:FF:000003">
    <property type="entry name" value="Leukotriene A(4) hydrolase"/>
    <property type="match status" value="1"/>
</dbReference>
<keyword evidence="7 11" id="KW-0862">Zinc</keyword>
<dbReference type="FunFam" id="3.30.2010.30:FF:000001">
    <property type="entry name" value="Leukotriene A(4) hydrolase"/>
    <property type="match status" value="1"/>
</dbReference>
<feature type="binding site" evidence="10">
    <location>
        <begin position="577"/>
        <end position="579"/>
    </location>
    <ligand>
        <name>a peptide</name>
        <dbReference type="ChEBI" id="CHEBI:60466"/>
    </ligand>
</feature>
<dbReference type="Pfam" id="PF01433">
    <property type="entry name" value="Peptidase_M1"/>
    <property type="match status" value="1"/>
</dbReference>
<evidence type="ECO:0000256" key="9">
    <source>
        <dbReference type="PIRSR" id="PIRSR634015-1"/>
    </source>
</evidence>
<keyword evidence="6" id="KW-0378">Hydrolase</keyword>
<evidence type="ECO:0000256" key="10">
    <source>
        <dbReference type="PIRSR" id="PIRSR634015-2"/>
    </source>
</evidence>
<feature type="domain" description="Peptidase M1 leukotriene A4 hydrolase/aminopeptidase C-terminal" evidence="12">
    <location>
        <begin position="477"/>
        <end position="621"/>
    </location>
</feature>
<dbReference type="Pfam" id="PF09127">
    <property type="entry name" value="Leuk-A4-hydro_C"/>
    <property type="match status" value="1"/>
</dbReference>
<evidence type="ECO:0000256" key="4">
    <source>
        <dbReference type="ARBA" id="ARBA00022670"/>
    </source>
</evidence>
<feature type="binding site" evidence="10">
    <location>
        <begin position="278"/>
        <end position="283"/>
    </location>
    <ligand>
        <name>a peptide</name>
        <dbReference type="ChEBI" id="CHEBI:60466"/>
    </ligand>
</feature>
<feature type="binding site" evidence="10">
    <location>
        <begin position="148"/>
        <end position="150"/>
    </location>
    <ligand>
        <name>a peptide</name>
        <dbReference type="ChEBI" id="CHEBI:60466"/>
    </ligand>
</feature>
<dbReference type="InterPro" id="IPR034015">
    <property type="entry name" value="M1_LTA4H"/>
</dbReference>
<evidence type="ECO:0000256" key="8">
    <source>
        <dbReference type="ARBA" id="ARBA00023049"/>
    </source>
</evidence>
<dbReference type="GO" id="GO:0006508">
    <property type="term" value="P:proteolysis"/>
    <property type="evidence" value="ECO:0007669"/>
    <property type="project" value="UniProtKB-KW"/>
</dbReference>
<dbReference type="AlphaFoldDB" id="A0A914EEI8"/>
<protein>
    <submittedName>
        <fullName evidence="14">Peptidase M1 leukotriene A4 hydrolase/aminopeptidase C-terminal domain-containing protein</fullName>
    </submittedName>
</protein>
<dbReference type="SUPFAM" id="SSF55486">
    <property type="entry name" value="Metalloproteases ('zincins'), catalytic domain"/>
    <property type="match status" value="1"/>
</dbReference>
<dbReference type="Pfam" id="PF17900">
    <property type="entry name" value="Peptidase_M1_N"/>
    <property type="match status" value="1"/>
</dbReference>
<feature type="active site" description="Proton donor" evidence="9">
    <location>
        <position position="397"/>
    </location>
</feature>
<dbReference type="PANTHER" id="PTHR45726">
    <property type="entry name" value="LEUKOTRIENE A-4 HYDROLASE"/>
    <property type="match status" value="1"/>
</dbReference>
<evidence type="ECO:0000256" key="11">
    <source>
        <dbReference type="PIRSR" id="PIRSR634015-3"/>
    </source>
</evidence>
<dbReference type="Proteomes" id="UP000887540">
    <property type="component" value="Unplaced"/>
</dbReference>
<keyword evidence="3" id="KW-0963">Cytoplasm</keyword>
<dbReference type="PRINTS" id="PR00756">
    <property type="entry name" value="ALADIPTASE"/>
</dbReference>
<comment type="similarity">
    <text evidence="2">Belongs to the peptidase M1 family.</text>
</comment>
<feature type="active site" description="Proton acceptor" evidence="9">
    <location>
        <position position="308"/>
    </location>
</feature>
<evidence type="ECO:0000256" key="1">
    <source>
        <dbReference type="ARBA" id="ARBA00004496"/>
    </source>
</evidence>
<dbReference type="GO" id="GO:0004301">
    <property type="term" value="F:epoxide hydrolase activity"/>
    <property type="evidence" value="ECO:0007669"/>
    <property type="project" value="TreeGrafter"/>
</dbReference>
<dbReference type="InterPro" id="IPR001930">
    <property type="entry name" value="Peptidase_M1"/>
</dbReference>
<dbReference type="InterPro" id="IPR042097">
    <property type="entry name" value="Aminopeptidase_N-like_N_sf"/>
</dbReference>
<dbReference type="CDD" id="cd09599">
    <property type="entry name" value="M1_LTA4H"/>
    <property type="match status" value="1"/>
</dbReference>
<evidence type="ECO:0000256" key="5">
    <source>
        <dbReference type="ARBA" id="ARBA00022723"/>
    </source>
</evidence>
<dbReference type="GO" id="GO:0004177">
    <property type="term" value="F:aminopeptidase activity"/>
    <property type="evidence" value="ECO:0007669"/>
    <property type="project" value="TreeGrafter"/>
</dbReference>
<organism evidence="13 14">
    <name type="scientific">Acrobeloides nanus</name>
    <dbReference type="NCBI Taxonomy" id="290746"/>
    <lineage>
        <taxon>Eukaryota</taxon>
        <taxon>Metazoa</taxon>
        <taxon>Ecdysozoa</taxon>
        <taxon>Nematoda</taxon>
        <taxon>Chromadorea</taxon>
        <taxon>Rhabditida</taxon>
        <taxon>Tylenchina</taxon>
        <taxon>Cephalobomorpha</taxon>
        <taxon>Cephaloboidea</taxon>
        <taxon>Cephalobidae</taxon>
        <taxon>Acrobeloides</taxon>
    </lineage>
</organism>
<dbReference type="InterPro" id="IPR045357">
    <property type="entry name" value="Aminopeptidase_N-like_N"/>
</dbReference>
<evidence type="ECO:0000256" key="3">
    <source>
        <dbReference type="ARBA" id="ARBA00022490"/>
    </source>
</evidence>
<dbReference type="Gene3D" id="1.10.390.10">
    <property type="entry name" value="Neutral Protease Domain 2"/>
    <property type="match status" value="1"/>
</dbReference>
<dbReference type="GO" id="GO:0008237">
    <property type="term" value="F:metallopeptidase activity"/>
    <property type="evidence" value="ECO:0007669"/>
    <property type="project" value="UniProtKB-KW"/>
</dbReference>
<name>A0A914EEI8_9BILA</name>
<dbReference type="InterPro" id="IPR038502">
    <property type="entry name" value="M1_LTA-4_hydro/amino_C_sf"/>
</dbReference>
<dbReference type="InterPro" id="IPR015211">
    <property type="entry name" value="Peptidase_M1_C"/>
</dbReference>
<dbReference type="InterPro" id="IPR027268">
    <property type="entry name" value="Peptidase_M4/M1_CTD_sf"/>
</dbReference>
<keyword evidence="5 11" id="KW-0479">Metal-binding</keyword>
<accession>A0A914EEI8</accession>